<name>D5RI37_9PROT</name>
<dbReference type="AlphaFoldDB" id="D5RI37"/>
<dbReference type="HOGENOM" id="CLU_3073614_0_0_5"/>
<feature type="non-terminal residue" evidence="2">
    <location>
        <position position="1"/>
    </location>
</feature>
<organism evidence="2 3">
    <name type="scientific">Pseudoroseomonas cervicalis ATCC 49957</name>
    <dbReference type="NCBI Taxonomy" id="525371"/>
    <lineage>
        <taxon>Bacteria</taxon>
        <taxon>Pseudomonadati</taxon>
        <taxon>Pseudomonadota</taxon>
        <taxon>Alphaproteobacteria</taxon>
        <taxon>Acetobacterales</taxon>
        <taxon>Roseomonadaceae</taxon>
        <taxon>Roseomonas</taxon>
    </lineage>
</organism>
<evidence type="ECO:0000313" key="2">
    <source>
        <dbReference type="EMBL" id="EFH13029.1"/>
    </source>
</evidence>
<protein>
    <submittedName>
        <fullName evidence="2">Uncharacterized protein</fullName>
    </submittedName>
</protein>
<reference evidence="2 3" key="1">
    <citation type="submission" date="2010-04" db="EMBL/GenBank/DDBJ databases">
        <authorList>
            <person name="Qin X."/>
            <person name="Bachman B."/>
            <person name="Battles P."/>
            <person name="Bell A."/>
            <person name="Bess C."/>
            <person name="Bickham C."/>
            <person name="Chaboub L."/>
            <person name="Chen D."/>
            <person name="Coyle M."/>
            <person name="Deiros D.R."/>
            <person name="Dinh H."/>
            <person name="Forbes L."/>
            <person name="Fowler G."/>
            <person name="Francisco L."/>
            <person name="Fu Q."/>
            <person name="Gubbala S."/>
            <person name="Hale W."/>
            <person name="Han Y."/>
            <person name="Hemphill L."/>
            <person name="Highlander S.K."/>
            <person name="Hirani K."/>
            <person name="Hogues M."/>
            <person name="Jackson L."/>
            <person name="Jakkamsetti A."/>
            <person name="Javaid M."/>
            <person name="Jiang H."/>
            <person name="Korchina V."/>
            <person name="Kovar C."/>
            <person name="Lara F."/>
            <person name="Lee S."/>
            <person name="Mata R."/>
            <person name="Mathew T."/>
            <person name="Moen C."/>
            <person name="Morales K."/>
            <person name="Munidasa M."/>
            <person name="Nazareth L."/>
            <person name="Ngo R."/>
            <person name="Nguyen L."/>
            <person name="Okwuonu G."/>
            <person name="Ongeri F."/>
            <person name="Patil S."/>
            <person name="Petrosino J."/>
            <person name="Pham C."/>
            <person name="Pham P."/>
            <person name="Pu L.-L."/>
            <person name="Puazo M."/>
            <person name="Raj R."/>
            <person name="Reid J."/>
            <person name="Rouhana J."/>
            <person name="Saada N."/>
            <person name="Shang Y."/>
            <person name="Simmons D."/>
            <person name="Thornton R."/>
            <person name="Warren J."/>
            <person name="Weissenberger G."/>
            <person name="Zhang J."/>
            <person name="Zhang L."/>
            <person name="Zhou C."/>
            <person name="Zhu D."/>
            <person name="Muzny D."/>
            <person name="Worley K."/>
            <person name="Gibbs R."/>
        </authorList>
    </citation>
    <scope>NUCLEOTIDE SEQUENCE [LARGE SCALE GENOMIC DNA]</scope>
    <source>
        <strain evidence="2 3">ATCC 49957</strain>
    </source>
</reference>
<keyword evidence="3" id="KW-1185">Reference proteome</keyword>
<gene>
    <name evidence="2" type="ORF">HMPREF0731_0747</name>
</gene>
<dbReference type="Proteomes" id="UP000005324">
    <property type="component" value="Unassembled WGS sequence"/>
</dbReference>
<dbReference type="EMBL" id="ADVL01000129">
    <property type="protein sequence ID" value="EFH13029.1"/>
    <property type="molecule type" value="Genomic_DNA"/>
</dbReference>
<sequence>RLLGLHAGRPARLRRRDRSARRRPGRRRPAVICFGWGRRCRPRSPIRNGYRAC</sequence>
<feature type="region of interest" description="Disordered" evidence="1">
    <location>
        <begin position="1"/>
        <end position="26"/>
    </location>
</feature>
<proteinExistence type="predicted"/>
<evidence type="ECO:0000256" key="1">
    <source>
        <dbReference type="SAM" id="MobiDB-lite"/>
    </source>
</evidence>
<comment type="caution">
    <text evidence="2">The sequence shown here is derived from an EMBL/GenBank/DDBJ whole genome shotgun (WGS) entry which is preliminary data.</text>
</comment>
<accession>D5RI37</accession>
<evidence type="ECO:0000313" key="3">
    <source>
        <dbReference type="Proteomes" id="UP000005324"/>
    </source>
</evidence>
<feature type="compositionally biased region" description="Basic residues" evidence="1">
    <location>
        <begin position="9"/>
        <end position="26"/>
    </location>
</feature>